<evidence type="ECO:0000256" key="6">
    <source>
        <dbReference type="SAM" id="Phobius"/>
    </source>
</evidence>
<reference evidence="8" key="2">
    <citation type="journal article" date="2024" name="Antonie Van Leeuwenhoek">
        <title>Roseihalotalea indica gen. nov., sp. nov., a halophilic Bacteroidetes from mesopelagic Southwest Indian Ocean with higher carbohydrate metabolic potential.</title>
        <authorList>
            <person name="Chen B."/>
            <person name="Zhang M."/>
            <person name="Lin D."/>
            <person name="Ye J."/>
            <person name="Tang K."/>
        </authorList>
    </citation>
    <scope>NUCLEOTIDE SEQUENCE</scope>
    <source>
        <strain evidence="8">TK19036</strain>
    </source>
</reference>
<feature type="transmembrane region" description="Helical" evidence="6">
    <location>
        <begin position="195"/>
        <end position="212"/>
    </location>
</feature>
<feature type="transmembrane region" description="Helical" evidence="6">
    <location>
        <begin position="167"/>
        <end position="189"/>
    </location>
</feature>
<dbReference type="AlphaFoldDB" id="A0AA49JFH6"/>
<keyword evidence="5 6" id="KW-0472">Membrane</keyword>
<evidence type="ECO:0000256" key="2">
    <source>
        <dbReference type="ARBA" id="ARBA00022475"/>
    </source>
</evidence>
<evidence type="ECO:0000256" key="4">
    <source>
        <dbReference type="ARBA" id="ARBA00022989"/>
    </source>
</evidence>
<protein>
    <submittedName>
        <fullName evidence="8">VTT domain-containing protein</fullName>
    </submittedName>
</protein>
<dbReference type="InterPro" id="IPR032816">
    <property type="entry name" value="VTT_dom"/>
</dbReference>
<dbReference type="EMBL" id="CP120682">
    <property type="protein sequence ID" value="WKN39293.1"/>
    <property type="molecule type" value="Genomic_DNA"/>
</dbReference>
<dbReference type="PANTHER" id="PTHR42709:SF6">
    <property type="entry name" value="UNDECAPRENYL PHOSPHATE TRANSPORTER A"/>
    <property type="match status" value="1"/>
</dbReference>
<dbReference type="GO" id="GO:0005886">
    <property type="term" value="C:plasma membrane"/>
    <property type="evidence" value="ECO:0007669"/>
    <property type="project" value="UniProtKB-SubCell"/>
</dbReference>
<evidence type="ECO:0000256" key="5">
    <source>
        <dbReference type="ARBA" id="ARBA00023136"/>
    </source>
</evidence>
<sequence>MKVQDFTDTCGMRLVWLFIGLVALVLIPFFIWGDALMALFSADGAVEWLQQFGLWGWMVGLALLLSDLLLPIPATLVMAALGFMYGWLLGGAMSAFGSFLAGALGYELCRSMGLKAARWILGEKDLQKAQRINRRIGGWLVALSRWLPVFPEVIACMAGLTRMPRSLFYGALACGSLPLGFTYAIIGYAGQENPTIALLLSALLPPLLWLLIRPAFQKKVASAE</sequence>
<proteinExistence type="predicted"/>
<organism evidence="8">
    <name type="scientific">Roseihalotalea indica</name>
    <dbReference type="NCBI Taxonomy" id="2867963"/>
    <lineage>
        <taxon>Bacteria</taxon>
        <taxon>Pseudomonadati</taxon>
        <taxon>Bacteroidota</taxon>
        <taxon>Cytophagia</taxon>
        <taxon>Cytophagales</taxon>
        <taxon>Catalimonadaceae</taxon>
        <taxon>Roseihalotalea</taxon>
    </lineage>
</organism>
<accession>A0AA49JFH6</accession>
<feature type="domain" description="VTT" evidence="7">
    <location>
        <begin position="72"/>
        <end position="188"/>
    </location>
</feature>
<comment type="subcellular location">
    <subcellularLocation>
        <location evidence="1">Cell membrane</location>
        <topology evidence="1">Multi-pass membrane protein</topology>
    </subcellularLocation>
</comment>
<evidence type="ECO:0000259" key="7">
    <source>
        <dbReference type="Pfam" id="PF09335"/>
    </source>
</evidence>
<gene>
    <name evidence="8" type="ORF">K4G66_11390</name>
</gene>
<keyword evidence="4 6" id="KW-1133">Transmembrane helix</keyword>
<feature type="transmembrane region" description="Helical" evidence="6">
    <location>
        <begin position="84"/>
        <end position="106"/>
    </location>
</feature>
<keyword evidence="2" id="KW-1003">Cell membrane</keyword>
<name>A0AA49JFH6_9BACT</name>
<dbReference type="InterPro" id="IPR051311">
    <property type="entry name" value="DedA_domain"/>
</dbReference>
<dbReference type="PANTHER" id="PTHR42709">
    <property type="entry name" value="ALKALINE PHOSPHATASE LIKE PROTEIN"/>
    <property type="match status" value="1"/>
</dbReference>
<evidence type="ECO:0000256" key="1">
    <source>
        <dbReference type="ARBA" id="ARBA00004651"/>
    </source>
</evidence>
<feature type="transmembrane region" description="Helical" evidence="6">
    <location>
        <begin position="15"/>
        <end position="40"/>
    </location>
</feature>
<reference evidence="8" key="1">
    <citation type="journal article" date="2023" name="Comput. Struct. Biotechnol. J.">
        <title>Discovery of a novel marine Bacteroidetes with a rich repertoire of carbohydrate-active enzymes.</title>
        <authorList>
            <person name="Chen B."/>
            <person name="Liu G."/>
            <person name="Chen Q."/>
            <person name="Wang H."/>
            <person name="Liu L."/>
            <person name="Tang K."/>
        </authorList>
    </citation>
    <scope>NUCLEOTIDE SEQUENCE</scope>
    <source>
        <strain evidence="8">TK19036</strain>
    </source>
</reference>
<feature type="transmembrane region" description="Helical" evidence="6">
    <location>
        <begin position="52"/>
        <end position="72"/>
    </location>
</feature>
<evidence type="ECO:0000256" key="3">
    <source>
        <dbReference type="ARBA" id="ARBA00022692"/>
    </source>
</evidence>
<keyword evidence="3 6" id="KW-0812">Transmembrane</keyword>
<evidence type="ECO:0000313" key="8">
    <source>
        <dbReference type="EMBL" id="WKN39293.1"/>
    </source>
</evidence>
<dbReference type="Pfam" id="PF09335">
    <property type="entry name" value="VTT_dom"/>
    <property type="match status" value="1"/>
</dbReference>